<dbReference type="PANTHER" id="PTHR33799:SF1">
    <property type="entry name" value="PTS SYSTEM MANNOSE-SPECIFIC EIIAB COMPONENT-RELATED"/>
    <property type="match status" value="1"/>
</dbReference>
<dbReference type="GO" id="GO:0009401">
    <property type="term" value="P:phosphoenolpyruvate-dependent sugar phosphotransferase system"/>
    <property type="evidence" value="ECO:0007669"/>
    <property type="project" value="InterPro"/>
</dbReference>
<keyword evidence="1" id="KW-0808">Transferase</keyword>
<organism evidence="3 4">
    <name type="scientific">Enterococcus florum</name>
    <dbReference type="NCBI Taxonomy" id="2480627"/>
    <lineage>
        <taxon>Bacteria</taxon>
        <taxon>Bacillati</taxon>
        <taxon>Bacillota</taxon>
        <taxon>Bacilli</taxon>
        <taxon>Lactobacillales</taxon>
        <taxon>Enterococcaceae</taxon>
        <taxon>Enterococcus</taxon>
    </lineage>
</organism>
<dbReference type="PROSITE" id="PS51096">
    <property type="entry name" value="PTS_EIIA_TYPE_4"/>
    <property type="match status" value="1"/>
</dbReference>
<evidence type="ECO:0000313" key="3">
    <source>
        <dbReference type="EMBL" id="GCF94414.1"/>
    </source>
</evidence>
<dbReference type="InterPro" id="IPR051471">
    <property type="entry name" value="Bacterial_PTS_sugar_comp"/>
</dbReference>
<dbReference type="OrthoDB" id="9799827at2"/>
<dbReference type="GO" id="GO:0016020">
    <property type="term" value="C:membrane"/>
    <property type="evidence" value="ECO:0007669"/>
    <property type="project" value="InterPro"/>
</dbReference>
<reference evidence="4" key="1">
    <citation type="submission" date="2019-02" db="EMBL/GenBank/DDBJ databases">
        <title>Draft genome sequence of Enterococcus sp. Gos25-1.</title>
        <authorList>
            <person name="Tanaka N."/>
            <person name="Shiwa Y."/>
            <person name="Fujita N."/>
        </authorList>
    </citation>
    <scope>NUCLEOTIDE SEQUENCE [LARGE SCALE GENOMIC DNA]</scope>
    <source>
        <strain evidence="4">Gos25-1</strain>
    </source>
</reference>
<accession>A0A4P5PCZ1</accession>
<evidence type="ECO:0000259" key="2">
    <source>
        <dbReference type="PROSITE" id="PS51096"/>
    </source>
</evidence>
<protein>
    <submittedName>
        <fullName evidence="3">PTS fructose transporter subunit IIA</fullName>
    </submittedName>
</protein>
<comment type="caution">
    <text evidence="3">The sequence shown here is derived from an EMBL/GenBank/DDBJ whole genome shotgun (WGS) entry which is preliminary data.</text>
</comment>
<sequence length="139" mass="15136">MNKIILASHGELSQGLKQTASMIIGDDGNIFALSAFRDEDEPIKTQVEKLLSKLGGEQVYILTDIFGGSVNNDLLVIQRAHPEVHLLTGMNLPLVISIATQPTEISPEQMQGIVEESRQGLIDCKQLLTEKINIGGDDL</sequence>
<dbReference type="InterPro" id="IPR004701">
    <property type="entry name" value="PTS_EIIA_man-typ"/>
</dbReference>
<dbReference type="SUPFAM" id="SSF53062">
    <property type="entry name" value="PTS system fructose IIA component-like"/>
    <property type="match status" value="1"/>
</dbReference>
<evidence type="ECO:0000313" key="4">
    <source>
        <dbReference type="Proteomes" id="UP000290567"/>
    </source>
</evidence>
<dbReference type="AlphaFoldDB" id="A0A4P5PCZ1"/>
<proteinExistence type="predicted"/>
<dbReference type="EMBL" id="BJCC01000017">
    <property type="protein sequence ID" value="GCF94414.1"/>
    <property type="molecule type" value="Genomic_DNA"/>
</dbReference>
<dbReference type="Gene3D" id="3.40.50.510">
    <property type="entry name" value="Phosphotransferase system, mannose-type IIA component"/>
    <property type="match status" value="1"/>
</dbReference>
<dbReference type="RefSeq" id="WP_146622834.1">
    <property type="nucleotide sequence ID" value="NZ_BJCC01000017.1"/>
</dbReference>
<dbReference type="Pfam" id="PF03610">
    <property type="entry name" value="EIIA-man"/>
    <property type="match status" value="1"/>
</dbReference>
<evidence type="ECO:0000256" key="1">
    <source>
        <dbReference type="ARBA" id="ARBA00022679"/>
    </source>
</evidence>
<dbReference type="GO" id="GO:0016740">
    <property type="term" value="F:transferase activity"/>
    <property type="evidence" value="ECO:0007669"/>
    <property type="project" value="UniProtKB-KW"/>
</dbReference>
<dbReference type="PANTHER" id="PTHR33799">
    <property type="entry name" value="PTS PERMEASE-RELATED-RELATED"/>
    <property type="match status" value="1"/>
</dbReference>
<dbReference type="InterPro" id="IPR036662">
    <property type="entry name" value="PTS_EIIA_man-typ_sf"/>
</dbReference>
<dbReference type="Proteomes" id="UP000290567">
    <property type="component" value="Unassembled WGS sequence"/>
</dbReference>
<keyword evidence="4" id="KW-1185">Reference proteome</keyword>
<gene>
    <name evidence="3" type="ORF">NRIC_23050</name>
</gene>
<feature type="domain" description="PTS EIIA type-4" evidence="2">
    <location>
        <begin position="1"/>
        <end position="121"/>
    </location>
</feature>
<name>A0A4P5PCZ1_9ENTE</name>